<evidence type="ECO:0000313" key="3">
    <source>
        <dbReference type="Proteomes" id="UP001321481"/>
    </source>
</evidence>
<gene>
    <name evidence="2" type="ORF">QNI14_06405</name>
</gene>
<dbReference type="RefSeq" id="WP_283715624.1">
    <property type="nucleotide sequence ID" value="NZ_JASJND010000004.1"/>
</dbReference>
<sequence length="707" mass="72880">MVRSRIAQENDLAMTFSSPATGRATAPVPSRIGAGGRLARWVGAVVASALLLAPLPAAAATDDEAAVPEVSFSMAPANQGVVSTTQQLVLSLSTANPGPDPLAAGEVTIERGARGLTSEAALDTWLESGTAAGSFIEVSTAETDEIPGQSEDAQTIAVDASDAGLDDLSNGIYPIRATYETDGERVVARSVIVLPRSASGTAPIGVIVPITAGAISTGLLGGDALAELTGADGELRAQLDAVTATPAILAVDPAIVASIRALGTAAPAEAVTWLEQLMALPNERFSLQYGDADLATQIGAGVSTPLEMTTFAPYLDAANFASAEADATPSPTPGVTELPTAEELLDVGATRSSVYWPATGTAGAEVAAALADEDDAALTLLPSSVITRGDAAARAVGGSADLLVYDDEVSTALQDASSTTSPVDRAALLAALTARSTLDDSAPLLVTLDRAEGRSSEAMRESILAVAGFPSRLAVGLDALAETTPARVTLDEIAPDADRVETLSAYLDAAPDLEQIASVLEDPDLLLSNERATVLQLLGNAWLRTPDTWTDAATAHQERIDTWSDGVALIPGQDILLAGSNAALQFTVRNDLPWPATVELLTVPNDARLVVQRSTPVTVGGEQTARVQVPVEALVGSGRSSIDLQLRTPTGIQLGDRQTYAVEVQAEWESFAMIALSVLVTALLVFGVVRTVRRRRRGVVRSDGRAG</sequence>
<dbReference type="InterPro" id="IPR046112">
    <property type="entry name" value="DUF6049"/>
</dbReference>
<name>A0ABT6ZD66_9MICO</name>
<reference evidence="2 3" key="1">
    <citation type="submission" date="2023-05" db="EMBL/GenBank/DDBJ databases">
        <title>Microbacterium dauci sp.nov., Isolated from Carrot Rhizosphere Soil.</title>
        <authorList>
            <person name="Xiao Z."/>
            <person name="Zheng J."/>
        </authorList>
    </citation>
    <scope>NUCLEOTIDE SEQUENCE [LARGE SCALE GENOMIC DNA]</scope>
    <source>
        <strain evidence="2 3">LX3-4</strain>
    </source>
</reference>
<proteinExistence type="predicted"/>
<evidence type="ECO:0000256" key="1">
    <source>
        <dbReference type="SAM" id="Phobius"/>
    </source>
</evidence>
<comment type="caution">
    <text evidence="2">The sequence shown here is derived from an EMBL/GenBank/DDBJ whole genome shotgun (WGS) entry which is preliminary data.</text>
</comment>
<dbReference type="EMBL" id="JASJND010000004">
    <property type="protein sequence ID" value="MDJ1114078.1"/>
    <property type="molecule type" value="Genomic_DNA"/>
</dbReference>
<organism evidence="2 3">
    <name type="scientific">Microbacterium dauci</name>
    <dbReference type="NCBI Taxonomy" id="3048008"/>
    <lineage>
        <taxon>Bacteria</taxon>
        <taxon>Bacillati</taxon>
        <taxon>Actinomycetota</taxon>
        <taxon>Actinomycetes</taxon>
        <taxon>Micrococcales</taxon>
        <taxon>Microbacteriaceae</taxon>
        <taxon>Microbacterium</taxon>
    </lineage>
</organism>
<evidence type="ECO:0000313" key="2">
    <source>
        <dbReference type="EMBL" id="MDJ1114078.1"/>
    </source>
</evidence>
<keyword evidence="1" id="KW-0472">Membrane</keyword>
<dbReference type="Pfam" id="PF19516">
    <property type="entry name" value="DUF6049"/>
    <property type="match status" value="1"/>
</dbReference>
<keyword evidence="1" id="KW-1133">Transmembrane helix</keyword>
<dbReference type="Proteomes" id="UP001321481">
    <property type="component" value="Unassembled WGS sequence"/>
</dbReference>
<protein>
    <submittedName>
        <fullName evidence="2">DUF6049 family protein</fullName>
    </submittedName>
</protein>
<accession>A0ABT6ZD66</accession>
<keyword evidence="1" id="KW-0812">Transmembrane</keyword>
<keyword evidence="3" id="KW-1185">Reference proteome</keyword>
<feature type="transmembrane region" description="Helical" evidence="1">
    <location>
        <begin position="671"/>
        <end position="692"/>
    </location>
</feature>